<accession>A0A1Y6LVH9</accession>
<evidence type="ECO:0000256" key="1">
    <source>
        <dbReference type="SAM" id="SignalP"/>
    </source>
</evidence>
<sequence>MAVLQILLSLVAAFAVGTDSLSVPLHQGQGDVSRNQLVARAVHRNLQERSTGLESVIRDTAGFWYGSVDVGDSKGLSLVLDTASLYVVANTGLYQPSAASIDLNDTYTFGLASTDRKKDDGYEIGVADLKNPGSGCP</sequence>
<dbReference type="AlphaFoldDB" id="A0A1Y6LVH9"/>
<name>A0A1Y6LVH9_ZYMTR</name>
<feature type="signal peptide" evidence="1">
    <location>
        <begin position="1"/>
        <end position="20"/>
    </location>
</feature>
<reference evidence="2 3" key="1">
    <citation type="submission" date="2016-10" db="EMBL/GenBank/DDBJ databases">
        <authorList>
            <person name="Varghese N."/>
        </authorList>
    </citation>
    <scope>NUCLEOTIDE SEQUENCE [LARGE SCALE GENOMIC DNA]</scope>
</reference>
<keyword evidence="1" id="KW-0732">Signal</keyword>
<dbReference type="Proteomes" id="UP000215453">
    <property type="component" value="Chromosome 9"/>
</dbReference>
<evidence type="ECO:0008006" key="4">
    <source>
        <dbReference type="Google" id="ProtNLM"/>
    </source>
</evidence>
<feature type="chain" id="PRO_5012283315" description="Peptidase A1 domain-containing protein" evidence="1">
    <location>
        <begin position="21"/>
        <end position="137"/>
    </location>
</feature>
<gene>
    <name evidence="2" type="ORF">ZT1A5_G8905</name>
</gene>
<protein>
    <recommendedName>
        <fullName evidence="4">Peptidase A1 domain-containing protein</fullName>
    </recommendedName>
</protein>
<proteinExistence type="predicted"/>
<evidence type="ECO:0000313" key="3">
    <source>
        <dbReference type="Proteomes" id="UP000215453"/>
    </source>
</evidence>
<organism evidence="2 3">
    <name type="scientific">Zymoseptoria tritici ST99CH_1A5</name>
    <dbReference type="NCBI Taxonomy" id="1276529"/>
    <lineage>
        <taxon>Eukaryota</taxon>
        <taxon>Fungi</taxon>
        <taxon>Dikarya</taxon>
        <taxon>Ascomycota</taxon>
        <taxon>Pezizomycotina</taxon>
        <taxon>Dothideomycetes</taxon>
        <taxon>Dothideomycetidae</taxon>
        <taxon>Mycosphaerellales</taxon>
        <taxon>Mycosphaerellaceae</taxon>
        <taxon>Zymoseptoria</taxon>
    </lineage>
</organism>
<dbReference type="EMBL" id="LT882684">
    <property type="protein sequence ID" value="SMY27460.1"/>
    <property type="molecule type" value="Genomic_DNA"/>
</dbReference>
<evidence type="ECO:0000313" key="2">
    <source>
        <dbReference type="EMBL" id="SMY27460.1"/>
    </source>
</evidence>